<dbReference type="Pfam" id="PF06858">
    <property type="entry name" value="NOG1"/>
    <property type="match status" value="1"/>
</dbReference>
<feature type="region of interest" description="Disordered" evidence="8">
    <location>
        <begin position="538"/>
        <end position="656"/>
    </location>
</feature>
<dbReference type="Gene3D" id="1.20.120.1190">
    <property type="match status" value="1"/>
</dbReference>
<evidence type="ECO:0000256" key="4">
    <source>
        <dbReference type="ARBA" id="ARBA00022741"/>
    </source>
</evidence>
<dbReference type="CDD" id="cd01897">
    <property type="entry name" value="NOG"/>
    <property type="match status" value="1"/>
</dbReference>
<feature type="compositionally biased region" description="Low complexity" evidence="8">
    <location>
        <begin position="538"/>
        <end position="565"/>
    </location>
</feature>
<dbReference type="InterPro" id="IPR006073">
    <property type="entry name" value="GTP-bd"/>
</dbReference>
<comment type="subcellular location">
    <subcellularLocation>
        <location evidence="2 7">Nucleus</location>
        <location evidence="2 7">Nucleolus</location>
    </subcellularLocation>
</comment>
<evidence type="ECO:0000256" key="8">
    <source>
        <dbReference type="SAM" id="MobiDB-lite"/>
    </source>
</evidence>
<dbReference type="PIRSF" id="PIRSF038919">
    <property type="entry name" value="NOG1"/>
    <property type="match status" value="1"/>
</dbReference>
<keyword evidence="5" id="KW-0342">GTP-binding</keyword>
<proteinExistence type="inferred from homology"/>
<dbReference type="Gene3D" id="3.40.50.300">
    <property type="entry name" value="P-loop containing nucleotide triphosphate hydrolases"/>
    <property type="match status" value="1"/>
</dbReference>
<protein>
    <recommendedName>
        <fullName evidence="7">Nucleolar GTP-binding protein 1</fullName>
    </recommendedName>
</protein>
<dbReference type="GO" id="GO:0005737">
    <property type="term" value="C:cytoplasm"/>
    <property type="evidence" value="ECO:0007669"/>
    <property type="project" value="EnsemblFungi"/>
</dbReference>
<dbReference type="SUPFAM" id="SSF52540">
    <property type="entry name" value="P-loop containing nucleoside triphosphate hydrolases"/>
    <property type="match status" value="1"/>
</dbReference>
<dbReference type="GO" id="GO:0000054">
    <property type="term" value="P:ribosomal subunit export from nucleus"/>
    <property type="evidence" value="ECO:0007669"/>
    <property type="project" value="EnsemblFungi"/>
</dbReference>
<evidence type="ECO:0000256" key="7">
    <source>
        <dbReference type="PIRNR" id="PIRNR038919"/>
    </source>
</evidence>
<accession>A0A165ITM6</accession>
<dbReference type="STRING" id="1328760.A0A165ITM6"/>
<dbReference type="GeneID" id="28898822"/>
<evidence type="ECO:0000256" key="2">
    <source>
        <dbReference type="ARBA" id="ARBA00004604"/>
    </source>
</evidence>
<dbReference type="Pfam" id="PF17835">
    <property type="entry name" value="NOG1_N"/>
    <property type="match status" value="1"/>
</dbReference>
<dbReference type="InterPro" id="IPR027417">
    <property type="entry name" value="P-loop_NTPase"/>
</dbReference>
<organism evidence="10 11">
    <name type="scientific">Xylona heveae (strain CBS 132557 / TC161)</name>
    <dbReference type="NCBI Taxonomy" id="1328760"/>
    <lineage>
        <taxon>Eukaryota</taxon>
        <taxon>Fungi</taxon>
        <taxon>Dikarya</taxon>
        <taxon>Ascomycota</taxon>
        <taxon>Pezizomycotina</taxon>
        <taxon>Xylonomycetes</taxon>
        <taxon>Xylonales</taxon>
        <taxon>Xylonaceae</taxon>
        <taxon>Xylona</taxon>
    </lineage>
</organism>
<dbReference type="GO" id="GO:0030687">
    <property type="term" value="C:preribosome, large subunit precursor"/>
    <property type="evidence" value="ECO:0007669"/>
    <property type="project" value="EnsemblFungi"/>
</dbReference>
<dbReference type="FunCoup" id="A0A165ITM6">
    <property type="interactions" value="1229"/>
</dbReference>
<dbReference type="GO" id="GO:0005730">
    <property type="term" value="C:nucleolus"/>
    <property type="evidence" value="ECO:0007669"/>
    <property type="project" value="UniProtKB-SubCell"/>
</dbReference>
<dbReference type="PROSITE" id="PS51710">
    <property type="entry name" value="G_OBG"/>
    <property type="match status" value="1"/>
</dbReference>
<dbReference type="InterPro" id="IPR010674">
    <property type="entry name" value="NOG1_Rossman_fold_dom"/>
</dbReference>
<dbReference type="GO" id="GO:0005525">
    <property type="term" value="F:GTP binding"/>
    <property type="evidence" value="ECO:0007669"/>
    <property type="project" value="UniProtKB-KW"/>
</dbReference>
<dbReference type="Pfam" id="PF08155">
    <property type="entry name" value="NOGCT"/>
    <property type="match status" value="1"/>
</dbReference>
<sequence length="656" mass="74378">MNLKTWKDIPPVPSNAEFLDIVLSRTQRRLPTQIRSGFKISRIRNFYTRKVKFTQETFCEKLSLILEGFPRLQDIHPFHKDLLNTLYDADHFRIALGQLSTAKHLIETISRDYVRLIKYAQSLFQCKQLKRAALGRMATLCKRLKDPLLYLEQVRQHLGRLPAIDPNTRTLLICGYPNVGKSSFLKSVTRADVDVQPYAFTTKSLFVGHFDYKYLRFQAIDTPGILDHPLEEMNTIEMQSITAIAHLRSAILYFMDLSEQCGYSVSAQIQLFNSIKPLFANKLVFVVINKIDVTRPEDLEPELQQELQALLKPGDVELLQLSCTTAEGVMDVRNAVCDRLIADRVSQKLKSGANTSGAIGGRLGDVLARIHVAQPLGGVQRETFVPDAIKGLTKYDKNDPDRPRLERDIEEEEGGAGVYNIDLKKKYMLENDEWKHDTVPEVFEGKNVYDFVDPEIEARLAALEEEEEKLEADGFYNSEEEIEDVEDADIRTKAELIREKRQLIRNEAKMRKSLKNRAVIPRSAKSKKLSEMEDHLDSLGLDTSGLSARARSQSRGRSAVRSSGDGDTDMMDMDAPASGRDAALLRAKSRARSQTNRREDGVTDETARSKAERLAKLGQKKMNRMARAGEADRHQTVSLPKHLFAGKRGMGKTQRR</sequence>
<evidence type="ECO:0000256" key="1">
    <source>
        <dbReference type="ARBA" id="ARBA00002889"/>
    </source>
</evidence>
<keyword evidence="4" id="KW-0547">Nucleotide-binding</keyword>
<name>A0A165ITM6_XYLHT</name>
<dbReference type="GO" id="GO:1902626">
    <property type="term" value="P:assembly of large subunit precursor of preribosome"/>
    <property type="evidence" value="ECO:0007669"/>
    <property type="project" value="EnsemblFungi"/>
</dbReference>
<dbReference type="PANTHER" id="PTHR45759">
    <property type="entry name" value="NUCLEOLAR GTP-BINDING PROTEIN 1"/>
    <property type="match status" value="1"/>
</dbReference>
<dbReference type="InterPro" id="IPR012973">
    <property type="entry name" value="NOG_C"/>
</dbReference>
<evidence type="ECO:0000256" key="6">
    <source>
        <dbReference type="ARBA" id="ARBA00023242"/>
    </source>
</evidence>
<keyword evidence="6 7" id="KW-0539">Nucleus</keyword>
<feature type="compositionally biased region" description="Basic and acidic residues" evidence="8">
    <location>
        <begin position="596"/>
        <end position="615"/>
    </location>
</feature>
<dbReference type="EMBL" id="KV407455">
    <property type="protein sequence ID" value="KZF25372.1"/>
    <property type="molecule type" value="Genomic_DNA"/>
</dbReference>
<evidence type="ECO:0000256" key="5">
    <source>
        <dbReference type="ARBA" id="ARBA00023134"/>
    </source>
</evidence>
<dbReference type="InterPro" id="IPR031167">
    <property type="entry name" value="G_OBG"/>
</dbReference>
<dbReference type="AlphaFoldDB" id="A0A165ITM6"/>
<dbReference type="GO" id="GO:0006364">
    <property type="term" value="P:rRNA processing"/>
    <property type="evidence" value="ECO:0007669"/>
    <property type="project" value="EnsemblFungi"/>
</dbReference>
<dbReference type="OrthoDB" id="415015at2759"/>
<dbReference type="PRINTS" id="PR00326">
    <property type="entry name" value="GTP1OBG"/>
</dbReference>
<dbReference type="Proteomes" id="UP000076632">
    <property type="component" value="Unassembled WGS sequence"/>
</dbReference>
<evidence type="ECO:0000313" key="10">
    <source>
        <dbReference type="EMBL" id="KZF25372.1"/>
    </source>
</evidence>
<dbReference type="OMA" id="EWKNDVM"/>
<evidence type="ECO:0000313" key="11">
    <source>
        <dbReference type="Proteomes" id="UP000076632"/>
    </source>
</evidence>
<dbReference type="InterPro" id="IPR041623">
    <property type="entry name" value="NOG1_N"/>
</dbReference>
<gene>
    <name evidence="10" type="ORF">L228DRAFT_252363</name>
</gene>
<comment type="similarity">
    <text evidence="7">Belongs to the TRAFAC class OBG-HflX-like GTPase superfamily. OBG GTPase family. NOG subfamily.</text>
</comment>
<dbReference type="InterPro" id="IPR024926">
    <property type="entry name" value="NOG1"/>
</dbReference>
<reference evidence="10 11" key="1">
    <citation type="journal article" date="2016" name="Fungal Biol.">
        <title>The genome of Xylona heveae provides a window into fungal endophytism.</title>
        <authorList>
            <person name="Gazis R."/>
            <person name="Kuo A."/>
            <person name="Riley R."/>
            <person name="LaButti K."/>
            <person name="Lipzen A."/>
            <person name="Lin J."/>
            <person name="Amirebrahimi M."/>
            <person name="Hesse C.N."/>
            <person name="Spatafora J.W."/>
            <person name="Henrissat B."/>
            <person name="Hainaut M."/>
            <person name="Grigoriev I.V."/>
            <person name="Hibbett D.S."/>
        </authorList>
    </citation>
    <scope>NUCLEOTIDE SEQUENCE [LARGE SCALE GENOMIC DNA]</scope>
    <source>
        <strain evidence="10 11">TC161</strain>
    </source>
</reference>
<keyword evidence="11" id="KW-1185">Reference proteome</keyword>
<dbReference type="InParanoid" id="A0A165ITM6"/>
<comment type="function">
    <text evidence="1 7">Involved in the biogenesis of the 60S ribosomal subunit.</text>
</comment>
<keyword evidence="3 7" id="KW-0690">Ribosome biogenesis</keyword>
<evidence type="ECO:0000259" key="9">
    <source>
        <dbReference type="PROSITE" id="PS51710"/>
    </source>
</evidence>
<feature type="domain" description="OBG-type G" evidence="9">
    <location>
        <begin position="169"/>
        <end position="341"/>
    </location>
</feature>
<dbReference type="RefSeq" id="XP_018190927.1">
    <property type="nucleotide sequence ID" value="XM_018333685.1"/>
</dbReference>
<evidence type="ECO:0000256" key="3">
    <source>
        <dbReference type="ARBA" id="ARBA00022517"/>
    </source>
</evidence>
<dbReference type="FunFam" id="3.40.50.300:FF:000496">
    <property type="entry name" value="Nucleolar GTP-binding protein 1"/>
    <property type="match status" value="1"/>
</dbReference>